<dbReference type="InterPro" id="IPR005358">
    <property type="entry name" value="Puta_zinc/iron-chelating_dom"/>
</dbReference>
<dbReference type="Pfam" id="PF03692">
    <property type="entry name" value="CxxCxxCC"/>
    <property type="match status" value="1"/>
</dbReference>
<evidence type="ECO:0000313" key="2">
    <source>
        <dbReference type="Proteomes" id="UP000076394"/>
    </source>
</evidence>
<reference evidence="1 2" key="1">
    <citation type="submission" date="2015-03" db="EMBL/GenBank/DDBJ databases">
        <title>Genomic characterization of Dehalococcoides mccartyi strain 11a5, an unusal plasmid-containing chloroethene dechlorinator.</title>
        <authorList>
            <person name="Zhao S."/>
            <person name="Ding C."/>
            <person name="He J."/>
        </authorList>
    </citation>
    <scope>NUCLEOTIDE SEQUENCE [LARGE SCALE GENOMIC DNA]</scope>
    <source>
        <strain evidence="1 2">11a5</strain>
    </source>
</reference>
<organism evidence="1 2">
    <name type="scientific">Dehalococcoides mccartyi</name>
    <dbReference type="NCBI Taxonomy" id="61435"/>
    <lineage>
        <taxon>Bacteria</taxon>
        <taxon>Bacillati</taxon>
        <taxon>Chloroflexota</taxon>
        <taxon>Dehalococcoidia</taxon>
        <taxon>Dehalococcoidales</taxon>
        <taxon>Dehalococcoidaceae</taxon>
        <taxon>Dehalococcoides</taxon>
    </lineage>
</organism>
<proteinExistence type="predicted"/>
<name>A0A142VBU6_9CHLR</name>
<evidence type="ECO:0008006" key="3">
    <source>
        <dbReference type="Google" id="ProtNLM"/>
    </source>
</evidence>
<dbReference type="AlphaFoldDB" id="A0A142VBU6"/>
<gene>
    <name evidence="1" type="ORF">Dm11a5_1458</name>
</gene>
<dbReference type="Proteomes" id="UP000076394">
    <property type="component" value="Chromosome"/>
</dbReference>
<evidence type="ECO:0000313" key="1">
    <source>
        <dbReference type="EMBL" id="AMU87284.1"/>
    </source>
</evidence>
<dbReference type="PATRIC" id="fig|61435.8.peg.1451"/>
<accession>A0A142VBU6</accession>
<sequence>MINTEGTPVYTEQEKAYWKSLAREYEAHLADMAKKHPTAAMLGVKTCVRCGQCCYTYVCIPRPEELPAVADYLHISVSELISKYMVADTEDCRTFFLRWAKHGEEDITGGRIPPIRTYDHGYCIFFDEKAGSCLIHPVRPQEARYVKCWKTGNGRDRSQWGMSGWTKDDIYRFIPDFDSHLPQGIGADK</sequence>
<dbReference type="EMBL" id="CP011127">
    <property type="protein sequence ID" value="AMU87284.1"/>
    <property type="molecule type" value="Genomic_DNA"/>
</dbReference>
<dbReference type="OrthoDB" id="9810361at2"/>
<protein>
    <recommendedName>
        <fullName evidence="3">Zinc/iron-chelating domain-containing protein</fullName>
    </recommendedName>
</protein>
<dbReference type="RefSeq" id="WP_062900267.1">
    <property type="nucleotide sequence ID" value="NZ_AP024514.1"/>
</dbReference>